<evidence type="ECO:0000259" key="1">
    <source>
        <dbReference type="SMART" id="SM00382"/>
    </source>
</evidence>
<dbReference type="PANTHER" id="PTHR32182:SF23">
    <property type="entry name" value="ATP BINDING PROTEIN"/>
    <property type="match status" value="1"/>
</dbReference>
<dbReference type="PANTHER" id="PTHR32182">
    <property type="entry name" value="DNA REPLICATION AND REPAIR PROTEIN RECF"/>
    <property type="match status" value="1"/>
</dbReference>
<evidence type="ECO:0000313" key="3">
    <source>
        <dbReference type="Proteomes" id="UP000317550"/>
    </source>
</evidence>
<dbReference type="Pfam" id="PF13476">
    <property type="entry name" value="AAA_23"/>
    <property type="match status" value="1"/>
</dbReference>
<dbReference type="Gene3D" id="3.40.50.300">
    <property type="entry name" value="P-loop containing nucleotide triphosphate hydrolases"/>
    <property type="match status" value="2"/>
</dbReference>
<dbReference type="Proteomes" id="UP000317550">
    <property type="component" value="Chromosome"/>
</dbReference>
<organism evidence="2 3">
    <name type="scientific">Chitinimonas arctica</name>
    <dbReference type="NCBI Taxonomy" id="2594795"/>
    <lineage>
        <taxon>Bacteria</taxon>
        <taxon>Pseudomonadati</taxon>
        <taxon>Pseudomonadota</taxon>
        <taxon>Betaproteobacteria</taxon>
        <taxon>Neisseriales</taxon>
        <taxon>Chitinibacteraceae</taxon>
        <taxon>Chitinimonas</taxon>
    </lineage>
</organism>
<evidence type="ECO:0000313" key="2">
    <source>
        <dbReference type="EMBL" id="QDQ28824.1"/>
    </source>
</evidence>
<dbReference type="GO" id="GO:0006302">
    <property type="term" value="P:double-strand break repair"/>
    <property type="evidence" value="ECO:0007669"/>
    <property type="project" value="InterPro"/>
</dbReference>
<dbReference type="InterPro" id="IPR003959">
    <property type="entry name" value="ATPase_AAA_core"/>
</dbReference>
<dbReference type="SUPFAM" id="SSF52540">
    <property type="entry name" value="P-loop containing nucleoside triphosphate hydrolases"/>
    <property type="match status" value="1"/>
</dbReference>
<dbReference type="SMART" id="SM00382">
    <property type="entry name" value="AAA"/>
    <property type="match status" value="1"/>
</dbReference>
<dbReference type="InterPro" id="IPR038729">
    <property type="entry name" value="Rad50/SbcC_AAA"/>
</dbReference>
<dbReference type="GO" id="GO:0016887">
    <property type="term" value="F:ATP hydrolysis activity"/>
    <property type="evidence" value="ECO:0007669"/>
    <property type="project" value="InterPro"/>
</dbReference>
<proteinExistence type="predicted"/>
<accession>A0A516SKZ9</accession>
<dbReference type="GO" id="GO:0000731">
    <property type="term" value="P:DNA synthesis involved in DNA repair"/>
    <property type="evidence" value="ECO:0007669"/>
    <property type="project" value="TreeGrafter"/>
</dbReference>
<dbReference type="Pfam" id="PF13304">
    <property type="entry name" value="AAA_21"/>
    <property type="match status" value="1"/>
</dbReference>
<dbReference type="InterPro" id="IPR027417">
    <property type="entry name" value="P-loop_NTPase"/>
</dbReference>
<protein>
    <submittedName>
        <fullName evidence="2">AAA family ATPase</fullName>
    </submittedName>
</protein>
<dbReference type="OrthoDB" id="9815944at2"/>
<dbReference type="GO" id="GO:0005524">
    <property type="term" value="F:ATP binding"/>
    <property type="evidence" value="ECO:0007669"/>
    <property type="project" value="InterPro"/>
</dbReference>
<dbReference type="RefSeq" id="WP_144280207.1">
    <property type="nucleotide sequence ID" value="NZ_CP041730.1"/>
</dbReference>
<sequence length="421" mass="46754">MLKGIKIFGWRQYKAVDISFHPRLTVVTGANGAGKTTLINLIAKHFGWNNYFVSTPLSKGIGEDASFATDVWDVGDRSGDGGAGNQNVRSVTGKPIGKICYMNDMEADLLVPEFPSDAIYGVEVPYMQGTFGLHIPSHRQTFSYQKIANLPISLRRRHEISSGYFGRVLGGYVGNQSGASPHHYMKEALIALAVFGYESQVSEGDPESVQIYEEFQEILRKILPPKLGFQRLVVRIPEIVLETRTGEFSFDSLSGGIAAIVDLVWQIFMYQGDDGKFVVTMDEPENHLHPELQRRVLVDLMAAFPTVQFIVATHSPFIVGSVPDSNVYVLSYDENNKVNSQLLDTINKGGSANEILRDVLGLDFTMPIWVENKIEALVKKYSSTGFSSENIAQLRMEMEELGLTKHVALAINALAEQKERQ</sequence>
<keyword evidence="3" id="KW-1185">Reference proteome</keyword>
<dbReference type="InterPro" id="IPR003593">
    <property type="entry name" value="AAA+_ATPase"/>
</dbReference>
<name>A0A516SKZ9_9NEIS</name>
<dbReference type="AlphaFoldDB" id="A0A516SKZ9"/>
<dbReference type="KEGG" id="cari:FNU76_22095"/>
<dbReference type="EMBL" id="CP041730">
    <property type="protein sequence ID" value="QDQ28824.1"/>
    <property type="molecule type" value="Genomic_DNA"/>
</dbReference>
<feature type="domain" description="AAA+ ATPase" evidence="1">
    <location>
        <begin position="21"/>
        <end position="333"/>
    </location>
</feature>
<reference evidence="3" key="1">
    <citation type="submission" date="2019-07" db="EMBL/GenBank/DDBJ databases">
        <title>Chitinimonas sp. nov., isolated from Ny-Alesund, arctica soil.</title>
        <authorList>
            <person name="Xu Q."/>
            <person name="Peng F."/>
        </authorList>
    </citation>
    <scope>NUCLEOTIDE SEQUENCE [LARGE SCALE GENOMIC DNA]</scope>
    <source>
        <strain evidence="3">R3-44</strain>
    </source>
</reference>
<gene>
    <name evidence="2" type="ORF">FNU76_22095</name>
</gene>